<dbReference type="CDD" id="cd07742">
    <property type="entry name" value="metallo-hydrolase-like_MBL-fold"/>
    <property type="match status" value="1"/>
</dbReference>
<comment type="similarity">
    <text evidence="1">Belongs to the metallo-beta-lactamase superfamily.</text>
</comment>
<accession>A0A4R7PD06</accession>
<keyword evidence="2" id="KW-0479">Metal-binding</keyword>
<dbReference type="GO" id="GO:0016787">
    <property type="term" value="F:hydrolase activity"/>
    <property type="evidence" value="ECO:0007669"/>
    <property type="project" value="UniProtKB-KW"/>
</dbReference>
<dbReference type="InterPro" id="IPR001279">
    <property type="entry name" value="Metallo-B-lactamas"/>
</dbReference>
<evidence type="ECO:0000313" key="6">
    <source>
        <dbReference type="EMBL" id="TDU32035.1"/>
    </source>
</evidence>
<name>A0A4R7PD06_9GAMM</name>
<dbReference type="InterPro" id="IPR051013">
    <property type="entry name" value="MBL_superfamily_lactonases"/>
</dbReference>
<keyword evidence="4" id="KW-0862">Zinc</keyword>
<dbReference type="SMART" id="SM00849">
    <property type="entry name" value="Lactamase_B"/>
    <property type="match status" value="1"/>
</dbReference>
<reference evidence="6 7" key="1">
    <citation type="submission" date="2019-03" db="EMBL/GenBank/DDBJ databases">
        <title>Genomic Encyclopedia of Type Strains, Phase IV (KMG-IV): sequencing the most valuable type-strain genomes for metagenomic binning, comparative biology and taxonomic classification.</title>
        <authorList>
            <person name="Goeker M."/>
        </authorList>
    </citation>
    <scope>NUCLEOTIDE SEQUENCE [LARGE SCALE GENOMIC DNA]</scope>
    <source>
        <strain evidence="6 7">DSM 26377</strain>
    </source>
</reference>
<keyword evidence="7" id="KW-1185">Reference proteome</keyword>
<evidence type="ECO:0000259" key="5">
    <source>
        <dbReference type="SMART" id="SM00849"/>
    </source>
</evidence>
<evidence type="ECO:0000313" key="7">
    <source>
        <dbReference type="Proteomes" id="UP000295341"/>
    </source>
</evidence>
<dbReference type="PANTHER" id="PTHR42978:SF3">
    <property type="entry name" value="BLR3078 PROTEIN"/>
    <property type="match status" value="1"/>
</dbReference>
<dbReference type="PANTHER" id="PTHR42978">
    <property type="entry name" value="QUORUM-QUENCHING LACTONASE YTNP-RELATED-RELATED"/>
    <property type="match status" value="1"/>
</dbReference>
<comment type="caution">
    <text evidence="6">The sequence shown here is derived from an EMBL/GenBank/DDBJ whole genome shotgun (WGS) entry which is preliminary data.</text>
</comment>
<dbReference type="Pfam" id="PF00753">
    <property type="entry name" value="Lactamase_B"/>
    <property type="match status" value="1"/>
</dbReference>
<evidence type="ECO:0000256" key="3">
    <source>
        <dbReference type="ARBA" id="ARBA00022801"/>
    </source>
</evidence>
<keyword evidence="3 6" id="KW-0378">Hydrolase</keyword>
<dbReference type="InterPro" id="IPR036866">
    <property type="entry name" value="RibonucZ/Hydroxyglut_hydro"/>
</dbReference>
<dbReference type="AlphaFoldDB" id="A0A4R7PD06"/>
<evidence type="ECO:0000256" key="1">
    <source>
        <dbReference type="ARBA" id="ARBA00007749"/>
    </source>
</evidence>
<sequence length="283" mass="31534">MGATTQSKGTSGIRIHHLNCGTMCPYGRRLMAGEGGLLDTYEMCCHCLLIETAQGLVLVDSGLGTDDVRNPRRLGRPFLATVRPQLRQEETALAQVLALGFKQEDVRHIVLTHLDLDHAGGIADFPDAKVHVFDTEIEAAMAPSLREKMRYVSAQWAHGPDWVRHKLEGESWFGFEALRAIPGLDPDVLLVPLTGHTRGHCGVAVKTGDRWMIHCGDAYFFRGEVETPAHCPIGLMAFQSIMQMNGPQRLNNQRRLRELKAQHGGEIDIFCAHDPVELIRHRH</sequence>
<feature type="domain" description="Metallo-beta-lactamase" evidence="5">
    <location>
        <begin position="44"/>
        <end position="273"/>
    </location>
</feature>
<gene>
    <name evidence="6" type="ORF">DFR24_1423</name>
</gene>
<dbReference type="Gene3D" id="3.60.15.10">
    <property type="entry name" value="Ribonuclease Z/Hydroxyacylglutathione hydrolase-like"/>
    <property type="match status" value="1"/>
</dbReference>
<evidence type="ECO:0000256" key="4">
    <source>
        <dbReference type="ARBA" id="ARBA00022833"/>
    </source>
</evidence>
<dbReference type="SUPFAM" id="SSF56281">
    <property type="entry name" value="Metallo-hydrolase/oxidoreductase"/>
    <property type="match status" value="1"/>
</dbReference>
<dbReference type="EMBL" id="SOBT01000008">
    <property type="protein sequence ID" value="TDU32035.1"/>
    <property type="molecule type" value="Genomic_DNA"/>
</dbReference>
<organism evidence="6 7">
    <name type="scientific">Panacagrimonas perspica</name>
    <dbReference type="NCBI Taxonomy" id="381431"/>
    <lineage>
        <taxon>Bacteria</taxon>
        <taxon>Pseudomonadati</taxon>
        <taxon>Pseudomonadota</taxon>
        <taxon>Gammaproteobacteria</taxon>
        <taxon>Nevskiales</taxon>
        <taxon>Nevskiaceae</taxon>
        <taxon>Panacagrimonas</taxon>
    </lineage>
</organism>
<protein>
    <submittedName>
        <fullName evidence="6">Glyoxylase-like metal-dependent hydrolase (Beta-lactamase superfamily II)</fullName>
    </submittedName>
</protein>
<dbReference type="RefSeq" id="WP_210772349.1">
    <property type="nucleotide sequence ID" value="NZ_MWIN01000004.1"/>
</dbReference>
<dbReference type="GO" id="GO:0046872">
    <property type="term" value="F:metal ion binding"/>
    <property type="evidence" value="ECO:0007669"/>
    <property type="project" value="UniProtKB-KW"/>
</dbReference>
<dbReference type="Proteomes" id="UP000295341">
    <property type="component" value="Unassembled WGS sequence"/>
</dbReference>
<evidence type="ECO:0000256" key="2">
    <source>
        <dbReference type="ARBA" id="ARBA00022723"/>
    </source>
</evidence>
<proteinExistence type="inferred from homology"/>